<dbReference type="Proteomes" id="UP000789901">
    <property type="component" value="Unassembled WGS sequence"/>
</dbReference>
<evidence type="ECO:0000313" key="1">
    <source>
        <dbReference type="EMBL" id="CAG8750564.1"/>
    </source>
</evidence>
<keyword evidence="2" id="KW-1185">Reference proteome</keyword>
<name>A0ABN7VAJ5_GIGMA</name>
<comment type="caution">
    <text evidence="1">The sequence shown here is derived from an EMBL/GenBank/DDBJ whole genome shotgun (WGS) entry which is preliminary data.</text>
</comment>
<proteinExistence type="predicted"/>
<reference evidence="1 2" key="1">
    <citation type="submission" date="2021-06" db="EMBL/GenBank/DDBJ databases">
        <authorList>
            <person name="Kallberg Y."/>
            <person name="Tangrot J."/>
            <person name="Rosling A."/>
        </authorList>
    </citation>
    <scope>NUCLEOTIDE SEQUENCE [LARGE SCALE GENOMIC DNA]</scope>
    <source>
        <strain evidence="1 2">120-4 pot B 10/14</strain>
    </source>
</reference>
<organism evidence="1 2">
    <name type="scientific">Gigaspora margarita</name>
    <dbReference type="NCBI Taxonomy" id="4874"/>
    <lineage>
        <taxon>Eukaryota</taxon>
        <taxon>Fungi</taxon>
        <taxon>Fungi incertae sedis</taxon>
        <taxon>Mucoromycota</taxon>
        <taxon>Glomeromycotina</taxon>
        <taxon>Glomeromycetes</taxon>
        <taxon>Diversisporales</taxon>
        <taxon>Gigasporaceae</taxon>
        <taxon>Gigaspora</taxon>
    </lineage>
</organism>
<evidence type="ECO:0000313" key="2">
    <source>
        <dbReference type="Proteomes" id="UP000789901"/>
    </source>
</evidence>
<protein>
    <submittedName>
        <fullName evidence="1">17193_t:CDS:1</fullName>
    </submittedName>
</protein>
<gene>
    <name evidence="1" type="ORF">GMARGA_LOCUS16338</name>
</gene>
<sequence length="128" mass="14760">MEVAAYLFNLFHSLGLVPTILQSGNSKEFCAQIIKELVQMCPSVKIINERPCHPQFQSLEEIPDTNNIQSINCTEMDDLEDTIEMQDYQENLNNNQEMNYMSKEKKQAALYEIRDFVRIAISKIVALV</sequence>
<dbReference type="EMBL" id="CAJVQB010011799">
    <property type="protein sequence ID" value="CAG8750564.1"/>
    <property type="molecule type" value="Genomic_DNA"/>
</dbReference>
<accession>A0ABN7VAJ5</accession>